<feature type="signal peptide" evidence="1">
    <location>
        <begin position="1"/>
        <end position="20"/>
    </location>
</feature>
<gene>
    <name evidence="2" type="ORF">ILYODFUR_029335</name>
</gene>
<dbReference type="InterPro" id="IPR036816">
    <property type="entry name" value="RNaseA-like_dom_sf"/>
</dbReference>
<organism evidence="2 3">
    <name type="scientific">Ilyodon furcidens</name>
    <name type="common">goldbreast splitfin</name>
    <dbReference type="NCBI Taxonomy" id="33524"/>
    <lineage>
        <taxon>Eukaryota</taxon>
        <taxon>Metazoa</taxon>
        <taxon>Chordata</taxon>
        <taxon>Craniata</taxon>
        <taxon>Vertebrata</taxon>
        <taxon>Euteleostomi</taxon>
        <taxon>Actinopterygii</taxon>
        <taxon>Neopterygii</taxon>
        <taxon>Teleostei</taxon>
        <taxon>Neoteleostei</taxon>
        <taxon>Acanthomorphata</taxon>
        <taxon>Ovalentaria</taxon>
        <taxon>Atherinomorphae</taxon>
        <taxon>Cyprinodontiformes</taxon>
        <taxon>Goodeidae</taxon>
        <taxon>Ilyodon</taxon>
    </lineage>
</organism>
<reference evidence="2 3" key="1">
    <citation type="submission" date="2021-06" db="EMBL/GenBank/DDBJ databases">
        <authorList>
            <person name="Palmer J.M."/>
        </authorList>
    </citation>
    <scope>NUCLEOTIDE SEQUENCE [LARGE SCALE GENOMIC DNA]</scope>
    <source>
        <strain evidence="3">if_2019</strain>
        <tissue evidence="2">Muscle</tissue>
    </source>
</reference>
<keyword evidence="3" id="KW-1185">Reference proteome</keyword>
<protein>
    <submittedName>
        <fullName evidence="2">Uncharacterized protein</fullName>
    </submittedName>
</protein>
<evidence type="ECO:0000256" key="1">
    <source>
        <dbReference type="SAM" id="SignalP"/>
    </source>
</evidence>
<comment type="caution">
    <text evidence="2">The sequence shown here is derived from an EMBL/GenBank/DDBJ whole genome shotgun (WGS) entry which is preliminary data.</text>
</comment>
<feature type="chain" id="PRO_5046828442" evidence="1">
    <location>
        <begin position="21"/>
        <end position="124"/>
    </location>
</feature>
<accession>A0ABV0T3I5</accession>
<evidence type="ECO:0000313" key="3">
    <source>
        <dbReference type="Proteomes" id="UP001482620"/>
    </source>
</evidence>
<keyword evidence="1" id="KW-0732">Signal</keyword>
<sequence>MHVVLLITLMCGYALLLAVGEEDFYNDRPCQRSNNQNAYKNFERNHILPSNFQTDLRSAWQRHVKELGRCRVATQTFISQSNAHLVVSICNGKGWNQQGNLCTSNSKIPVFLVKVKTSDCTVQN</sequence>
<evidence type="ECO:0000313" key="2">
    <source>
        <dbReference type="EMBL" id="MEQ2226641.1"/>
    </source>
</evidence>
<proteinExistence type="predicted"/>
<name>A0ABV0T3I5_9TELE</name>
<dbReference type="Gene3D" id="3.10.130.10">
    <property type="entry name" value="Ribonuclease A-like domain"/>
    <property type="match status" value="1"/>
</dbReference>
<dbReference type="EMBL" id="JAHRIQ010015742">
    <property type="protein sequence ID" value="MEQ2226641.1"/>
    <property type="molecule type" value="Genomic_DNA"/>
</dbReference>
<dbReference type="Proteomes" id="UP001482620">
    <property type="component" value="Unassembled WGS sequence"/>
</dbReference>
<feature type="non-terminal residue" evidence="2">
    <location>
        <position position="124"/>
    </location>
</feature>